<dbReference type="SUPFAM" id="SSF51905">
    <property type="entry name" value="FAD/NAD(P)-binding domain"/>
    <property type="match status" value="1"/>
</dbReference>
<evidence type="ECO:0000313" key="6">
    <source>
        <dbReference type="Proteomes" id="UP000515124"/>
    </source>
</evidence>
<name>A0A6P5TVZ1_PRUAV</name>
<dbReference type="Proteomes" id="UP000515124">
    <property type="component" value="Unplaced"/>
</dbReference>
<dbReference type="InterPro" id="IPR036188">
    <property type="entry name" value="FAD/NAD-bd_sf"/>
</dbReference>
<dbReference type="Pfam" id="PF00732">
    <property type="entry name" value="GMC_oxred_N"/>
    <property type="match status" value="1"/>
</dbReference>
<comment type="cofactor">
    <cofactor evidence="1">
        <name>FAD</name>
        <dbReference type="ChEBI" id="CHEBI:57692"/>
    </cofactor>
</comment>
<dbReference type="Gene3D" id="3.50.50.60">
    <property type="entry name" value="FAD/NAD(P)-binding domain"/>
    <property type="match status" value="1"/>
</dbReference>
<protein>
    <submittedName>
        <fullName evidence="7">Uncharacterized protein LOC110771345</fullName>
    </submittedName>
</protein>
<dbReference type="GeneID" id="110771345"/>
<dbReference type="InterPro" id="IPR017900">
    <property type="entry name" value="4Fe4S_Fe_S_CS"/>
</dbReference>
<keyword evidence="3" id="KW-0274">FAD</keyword>
<dbReference type="PROSITE" id="PS00198">
    <property type="entry name" value="4FE4S_FER_1"/>
    <property type="match status" value="1"/>
</dbReference>
<accession>A0A6P5TVZ1</accession>
<reference evidence="7" key="1">
    <citation type="submission" date="2025-08" db="UniProtKB">
        <authorList>
            <consortium name="RefSeq"/>
        </authorList>
    </citation>
    <scope>IDENTIFICATION</scope>
</reference>
<keyword evidence="6" id="KW-1185">Reference proteome</keyword>
<dbReference type="GO" id="GO:0050660">
    <property type="term" value="F:flavin adenine dinucleotide binding"/>
    <property type="evidence" value="ECO:0007669"/>
    <property type="project" value="InterPro"/>
</dbReference>
<dbReference type="KEGG" id="pavi:110771345"/>
<evidence type="ECO:0000256" key="1">
    <source>
        <dbReference type="ARBA" id="ARBA00001974"/>
    </source>
</evidence>
<dbReference type="InterPro" id="IPR017896">
    <property type="entry name" value="4Fe4S_Fe-S-bd"/>
</dbReference>
<keyword evidence="4" id="KW-0560">Oxidoreductase</keyword>
<dbReference type="PROSITE" id="PS51257">
    <property type="entry name" value="PROKAR_LIPOPROTEIN"/>
    <property type="match status" value="1"/>
</dbReference>
<evidence type="ECO:0000313" key="7">
    <source>
        <dbReference type="RefSeq" id="XP_021831327.1"/>
    </source>
</evidence>
<dbReference type="InterPro" id="IPR000172">
    <property type="entry name" value="GMC_OxRdtase_N"/>
</dbReference>
<dbReference type="PROSITE" id="PS51379">
    <property type="entry name" value="4FE4S_FER_2"/>
    <property type="match status" value="1"/>
</dbReference>
<evidence type="ECO:0000259" key="5">
    <source>
        <dbReference type="PROSITE" id="PS51379"/>
    </source>
</evidence>
<evidence type="ECO:0000256" key="3">
    <source>
        <dbReference type="ARBA" id="ARBA00022827"/>
    </source>
</evidence>
<dbReference type="GO" id="GO:0016614">
    <property type="term" value="F:oxidoreductase activity, acting on CH-OH group of donors"/>
    <property type="evidence" value="ECO:0007669"/>
    <property type="project" value="InterPro"/>
</dbReference>
<gene>
    <name evidence="7" type="primary">LOC110771345</name>
</gene>
<feature type="domain" description="4Fe-4S ferredoxin-type" evidence="5">
    <location>
        <begin position="195"/>
        <end position="225"/>
    </location>
</feature>
<evidence type="ECO:0000256" key="4">
    <source>
        <dbReference type="ARBA" id="ARBA00023002"/>
    </source>
</evidence>
<evidence type="ECO:0000256" key="2">
    <source>
        <dbReference type="ARBA" id="ARBA00022630"/>
    </source>
</evidence>
<dbReference type="RefSeq" id="XP_021831327.1">
    <property type="nucleotide sequence ID" value="XM_021975635.1"/>
</dbReference>
<sequence length="243" mass="26270">MEKLQRGFGGDGEEEGYDAVVVGSGYGGSVVACRLSMAAAGIRVCLLEKGRRWESEDFPTDSFKLLSSLRMESRNLGLSFGSKDALIQVYEQNDSVAVVGCGLGGGSLVNAGVMMPTPVRARRHLKWPNDWEKNWDHCEASAAAMLKIQSVPVKFSVGQALEDIAIKEEVGETSETSVKLTVNFDFEDQRPGNTETSKLQEMGSCLACGNCLSGCPYNAKASNDKTYLLSAIQACLIYNHPLI</sequence>
<dbReference type="PANTHER" id="PTHR47470">
    <property type="entry name" value="CHOLESTEROL OXIDASE"/>
    <property type="match status" value="1"/>
</dbReference>
<proteinExistence type="predicted"/>
<keyword evidence="2" id="KW-0285">Flavoprotein</keyword>
<dbReference type="PANTHER" id="PTHR47470:SF1">
    <property type="entry name" value="FAD-DEPENDENT OXIDOREDUCTASE 2 FAD BINDING DOMAIN-CONTAINING PROTEIN"/>
    <property type="match status" value="1"/>
</dbReference>
<dbReference type="InterPro" id="IPR052542">
    <property type="entry name" value="Cholesterol_Oxidase"/>
</dbReference>
<organism evidence="6 7">
    <name type="scientific">Prunus avium</name>
    <name type="common">Cherry</name>
    <name type="synonym">Cerasus avium</name>
    <dbReference type="NCBI Taxonomy" id="42229"/>
    <lineage>
        <taxon>Eukaryota</taxon>
        <taxon>Viridiplantae</taxon>
        <taxon>Streptophyta</taxon>
        <taxon>Embryophyta</taxon>
        <taxon>Tracheophyta</taxon>
        <taxon>Spermatophyta</taxon>
        <taxon>Magnoliopsida</taxon>
        <taxon>eudicotyledons</taxon>
        <taxon>Gunneridae</taxon>
        <taxon>Pentapetalae</taxon>
        <taxon>rosids</taxon>
        <taxon>fabids</taxon>
        <taxon>Rosales</taxon>
        <taxon>Rosaceae</taxon>
        <taxon>Amygdaloideae</taxon>
        <taxon>Amygdaleae</taxon>
        <taxon>Prunus</taxon>
    </lineage>
</organism>
<dbReference type="AlphaFoldDB" id="A0A6P5TVZ1"/>